<dbReference type="NCBIfam" id="TIGR02127">
    <property type="entry name" value="pyrF_sub2"/>
    <property type="match status" value="1"/>
</dbReference>
<dbReference type="Proteomes" id="UP000253490">
    <property type="component" value="Unassembled WGS sequence"/>
</dbReference>
<keyword evidence="5 7" id="KW-0456">Lyase</keyword>
<gene>
    <name evidence="7" type="primary">pyrF</name>
    <name evidence="9" type="ORF">DES36_1045</name>
</gene>
<organism evidence="9 10">
    <name type="scientific">Alkalibaculum bacchi</name>
    <dbReference type="NCBI Taxonomy" id="645887"/>
    <lineage>
        <taxon>Bacteria</taxon>
        <taxon>Bacillati</taxon>
        <taxon>Bacillota</taxon>
        <taxon>Clostridia</taxon>
        <taxon>Eubacteriales</taxon>
        <taxon>Eubacteriaceae</taxon>
        <taxon>Alkalibaculum</taxon>
    </lineage>
</organism>
<keyword evidence="10" id="KW-1185">Reference proteome</keyword>
<comment type="caution">
    <text evidence="9">The sequence shown here is derived from an EMBL/GenBank/DDBJ whole genome shotgun (WGS) entry which is preliminary data.</text>
</comment>
<evidence type="ECO:0000256" key="3">
    <source>
        <dbReference type="ARBA" id="ARBA00022793"/>
    </source>
</evidence>
<reference evidence="9 10" key="1">
    <citation type="submission" date="2018-06" db="EMBL/GenBank/DDBJ databases">
        <title>Genomic Encyclopedia of Type Strains, Phase IV (KMG-IV): sequencing the most valuable type-strain genomes for metagenomic binning, comparative biology and taxonomic classification.</title>
        <authorList>
            <person name="Goeker M."/>
        </authorList>
    </citation>
    <scope>NUCLEOTIDE SEQUENCE [LARGE SCALE GENOMIC DNA]</scope>
    <source>
        <strain evidence="9 10">DSM 22112</strain>
    </source>
</reference>
<dbReference type="InterPro" id="IPR011060">
    <property type="entry name" value="RibuloseP-bd_barrel"/>
</dbReference>
<dbReference type="InterPro" id="IPR011995">
    <property type="entry name" value="OMPdecase_type-2"/>
</dbReference>
<dbReference type="RefSeq" id="WP_113919871.1">
    <property type="nucleotide sequence ID" value="NZ_QNRX01000004.1"/>
</dbReference>
<dbReference type="Gene3D" id="3.20.20.70">
    <property type="entry name" value="Aldolase class I"/>
    <property type="match status" value="1"/>
</dbReference>
<dbReference type="Pfam" id="PF00215">
    <property type="entry name" value="OMPdecase"/>
    <property type="match status" value="1"/>
</dbReference>
<dbReference type="UniPathway" id="UPA00070">
    <property type="reaction ID" value="UER00120"/>
</dbReference>
<accession>A0A366IAH1</accession>
<protein>
    <recommendedName>
        <fullName evidence="7">Orotidine 5'-phosphate decarboxylase</fullName>
        <ecNumber evidence="7">4.1.1.23</ecNumber>
    </recommendedName>
    <alternativeName>
        <fullName evidence="7">OMP decarboxylase</fullName>
        <shortName evidence="7">OMPDCase</shortName>
        <shortName evidence="7">OMPdecase</shortName>
    </alternativeName>
</protein>
<dbReference type="PANTHER" id="PTHR43375">
    <property type="entry name" value="OROTIDINE 5'-PHOSPHATE DECARBOXYLASE"/>
    <property type="match status" value="1"/>
</dbReference>
<evidence type="ECO:0000256" key="6">
    <source>
        <dbReference type="ARBA" id="ARBA00049157"/>
    </source>
</evidence>
<dbReference type="AlphaFoldDB" id="A0A366IAH1"/>
<dbReference type="PANTHER" id="PTHR43375:SF1">
    <property type="entry name" value="OROTIDINE 5'-PHOSPHATE DECARBOXYLASE"/>
    <property type="match status" value="1"/>
</dbReference>
<keyword evidence="4 7" id="KW-0665">Pyrimidine biosynthesis</keyword>
<dbReference type="GO" id="GO:0006207">
    <property type="term" value="P:'de novo' pyrimidine nucleobase biosynthetic process"/>
    <property type="evidence" value="ECO:0007669"/>
    <property type="project" value="InterPro"/>
</dbReference>
<name>A0A366IAH1_9FIRM</name>
<dbReference type="InterPro" id="IPR013785">
    <property type="entry name" value="Aldolase_TIM"/>
</dbReference>
<dbReference type="EMBL" id="QNRX01000004">
    <property type="protein sequence ID" value="RBP67306.1"/>
    <property type="molecule type" value="Genomic_DNA"/>
</dbReference>
<dbReference type="CDD" id="cd04725">
    <property type="entry name" value="OMP_decarboxylase_like"/>
    <property type="match status" value="1"/>
</dbReference>
<comment type="similarity">
    <text evidence="2 7">Belongs to the OMP decarboxylase family. Type 2 subfamily.</text>
</comment>
<feature type="domain" description="Orotidine 5'-phosphate decarboxylase" evidence="8">
    <location>
        <begin position="15"/>
        <end position="265"/>
    </location>
</feature>
<evidence type="ECO:0000256" key="1">
    <source>
        <dbReference type="ARBA" id="ARBA00004861"/>
    </source>
</evidence>
<dbReference type="SUPFAM" id="SSF51366">
    <property type="entry name" value="Ribulose-phoshate binding barrel"/>
    <property type="match status" value="1"/>
</dbReference>
<dbReference type="OrthoDB" id="9808470at2"/>
<evidence type="ECO:0000256" key="5">
    <source>
        <dbReference type="ARBA" id="ARBA00023239"/>
    </source>
</evidence>
<feature type="active site" description="Proton donor" evidence="7">
    <location>
        <position position="97"/>
    </location>
</feature>
<dbReference type="SMART" id="SM00934">
    <property type="entry name" value="OMPdecase"/>
    <property type="match status" value="1"/>
</dbReference>
<sequence>MIIDRLYQEAIEKSPICVGLDSQESYFPQYFSDEKMSIGEKLFLFNKNIIDHTLDLVACYKVQVAYYEALGLEGMEAYSKTLKYIKEVNKISIADIKRGDISATGQMYAKGHFTGDFEADMLTINAYMGEDAVSPYYPYIKESGKGLFILLKTSNSSAKETQDMDCNGKPYYEHMAKLVEKWGDPFLGDCGFSSIGAVVGLTYPKEFEVIQELLPKTFYLVPGYGAQGGKGEDIGRILKKSRCAVINSSRGLITAHKGINEGENCWDEIRRATLRMKEDLEAWL</sequence>
<evidence type="ECO:0000256" key="7">
    <source>
        <dbReference type="HAMAP-Rule" id="MF_01215"/>
    </source>
</evidence>
<evidence type="ECO:0000256" key="2">
    <source>
        <dbReference type="ARBA" id="ARBA00008847"/>
    </source>
</evidence>
<keyword evidence="3 7" id="KW-0210">Decarboxylase</keyword>
<evidence type="ECO:0000313" key="9">
    <source>
        <dbReference type="EMBL" id="RBP67306.1"/>
    </source>
</evidence>
<dbReference type="InterPro" id="IPR001754">
    <property type="entry name" value="OMPdeCOase_dom"/>
</dbReference>
<dbReference type="HAMAP" id="MF_01215">
    <property type="entry name" value="OMPdecase_type2"/>
    <property type="match status" value="1"/>
</dbReference>
<dbReference type="EC" id="4.1.1.23" evidence="7"/>
<comment type="catalytic activity">
    <reaction evidence="6 7">
        <text>orotidine 5'-phosphate + H(+) = UMP + CO2</text>
        <dbReference type="Rhea" id="RHEA:11596"/>
        <dbReference type="ChEBI" id="CHEBI:15378"/>
        <dbReference type="ChEBI" id="CHEBI:16526"/>
        <dbReference type="ChEBI" id="CHEBI:57538"/>
        <dbReference type="ChEBI" id="CHEBI:57865"/>
        <dbReference type="EC" id="4.1.1.23"/>
    </reaction>
</comment>
<proteinExistence type="inferred from homology"/>
<dbReference type="GO" id="GO:0044205">
    <property type="term" value="P:'de novo' UMP biosynthetic process"/>
    <property type="evidence" value="ECO:0007669"/>
    <property type="project" value="UniProtKB-UniRule"/>
</dbReference>
<evidence type="ECO:0000256" key="4">
    <source>
        <dbReference type="ARBA" id="ARBA00022975"/>
    </source>
</evidence>
<evidence type="ECO:0000259" key="8">
    <source>
        <dbReference type="SMART" id="SM00934"/>
    </source>
</evidence>
<evidence type="ECO:0000313" key="10">
    <source>
        <dbReference type="Proteomes" id="UP000253490"/>
    </source>
</evidence>
<dbReference type="GO" id="GO:0004590">
    <property type="term" value="F:orotidine-5'-phosphate decarboxylase activity"/>
    <property type="evidence" value="ECO:0007669"/>
    <property type="project" value="UniProtKB-UniRule"/>
</dbReference>
<comment type="pathway">
    <text evidence="1 7">Pyrimidine metabolism; UMP biosynthesis via de novo pathway; UMP from orotate: step 2/2.</text>
</comment>